<keyword evidence="6" id="KW-1185">Reference proteome</keyword>
<evidence type="ECO:0000313" key="6">
    <source>
        <dbReference type="Proteomes" id="UP000254912"/>
    </source>
</evidence>
<reference evidence="5 6" key="1">
    <citation type="submission" date="2018-07" db="EMBL/GenBank/DDBJ databases">
        <title>Genomic Encyclopedia of Type Strains, Phase III (KMG-III): the genomes of soil and plant-associated and newly described type strains.</title>
        <authorList>
            <person name="Whitman W."/>
        </authorList>
    </citation>
    <scope>NUCLEOTIDE SEQUENCE [LARGE SCALE GENOMIC DNA]</scope>
    <source>
        <strain evidence="5 6">CECT 7031</strain>
    </source>
</reference>
<accession>A0A288Q6J1</accession>
<dbReference type="GO" id="GO:0016616">
    <property type="term" value="F:oxidoreductase activity, acting on the CH-OH group of donors, NAD or NADP as acceptor"/>
    <property type="evidence" value="ECO:0007669"/>
    <property type="project" value="UniProtKB-ARBA"/>
</dbReference>
<dbReference type="KEGG" id="wso:WSWS_01048"/>
<feature type="domain" description="NADP-dependent oxidoreductase" evidence="4">
    <location>
        <begin position="18"/>
        <end position="260"/>
    </location>
</feature>
<comment type="caution">
    <text evidence="5">The sequence shown here is derived from an EMBL/GenBank/DDBJ whole genome shotgun (WGS) entry which is preliminary data.</text>
</comment>
<sequence length="282" mass="32477">MIDLKGLKLNDGNTMPQLGLGLYKVSTQAELTQVVKTAWEQGYRLFDSAQMYQNEDMFGLAAQELNLPREEYFLTTKIAEENQGYDNTLRSFEKSLKDLQVDYVDMLMVHWPLHQHFFETWKAFEYLKEQGVVKSIGVSNYGVIHLQYLATKANIMPAVDQVENHPFLTQDGLLEFNKTQGIITQAWAPLGRARALDEPILVELAQKYHKSAAQIVLRWHWQRGTAIIPKSVHAARIIENAAIFDFELAPVDMQKITDLNTFTRISQEPEQVYELGHQYPHH</sequence>
<evidence type="ECO:0000256" key="3">
    <source>
        <dbReference type="ARBA" id="ARBA00023002"/>
    </source>
</evidence>
<dbReference type="PROSITE" id="PS00062">
    <property type="entry name" value="ALDOKETO_REDUCTASE_2"/>
    <property type="match status" value="1"/>
</dbReference>
<dbReference type="AlphaFoldDB" id="A0A288Q6J1"/>
<comment type="similarity">
    <text evidence="1">Belongs to the aldo/keto reductase family.</text>
</comment>
<dbReference type="InterPro" id="IPR036812">
    <property type="entry name" value="NAD(P)_OxRdtase_dom_sf"/>
</dbReference>
<dbReference type="PANTHER" id="PTHR43827:SF3">
    <property type="entry name" value="NADP-DEPENDENT OXIDOREDUCTASE DOMAIN-CONTAINING PROTEIN"/>
    <property type="match status" value="1"/>
</dbReference>
<dbReference type="PROSITE" id="PS00063">
    <property type="entry name" value="ALDOKETO_REDUCTASE_3"/>
    <property type="match status" value="1"/>
</dbReference>
<dbReference type="GeneID" id="94546238"/>
<evidence type="ECO:0000256" key="2">
    <source>
        <dbReference type="ARBA" id="ARBA00022857"/>
    </source>
</evidence>
<dbReference type="EMBL" id="QRAS01000001">
    <property type="protein sequence ID" value="RDL12242.1"/>
    <property type="molecule type" value="Genomic_DNA"/>
</dbReference>
<dbReference type="Gene3D" id="3.20.20.100">
    <property type="entry name" value="NADP-dependent oxidoreductase domain"/>
    <property type="match status" value="1"/>
</dbReference>
<protein>
    <submittedName>
        <fullName evidence="5">Diketogulonate reductase-like aldo/keto reductase</fullName>
    </submittedName>
</protein>
<dbReference type="InterPro" id="IPR018170">
    <property type="entry name" value="Aldo/ket_reductase_CS"/>
</dbReference>
<dbReference type="InterPro" id="IPR023210">
    <property type="entry name" value="NADP_OxRdtase_dom"/>
</dbReference>
<gene>
    <name evidence="5" type="ORF">DFP99_0677</name>
</gene>
<evidence type="ECO:0000313" key="5">
    <source>
        <dbReference type="EMBL" id="RDL12242.1"/>
    </source>
</evidence>
<dbReference type="FunFam" id="3.20.20.100:FF:000015">
    <property type="entry name" value="Oxidoreductase, aldo/keto reductase family"/>
    <property type="match status" value="1"/>
</dbReference>
<evidence type="ECO:0000256" key="1">
    <source>
        <dbReference type="ARBA" id="ARBA00007905"/>
    </source>
</evidence>
<dbReference type="Pfam" id="PF00248">
    <property type="entry name" value="Aldo_ket_red"/>
    <property type="match status" value="1"/>
</dbReference>
<evidence type="ECO:0000259" key="4">
    <source>
        <dbReference type="Pfam" id="PF00248"/>
    </source>
</evidence>
<keyword evidence="3" id="KW-0560">Oxidoreductase</keyword>
<dbReference type="RefSeq" id="WP_070230288.1">
    <property type="nucleotide sequence ID" value="NZ_BJYO01000002.1"/>
</dbReference>
<dbReference type="Proteomes" id="UP000254912">
    <property type="component" value="Unassembled WGS sequence"/>
</dbReference>
<proteinExistence type="inferred from homology"/>
<dbReference type="PIRSF" id="PIRSF000097">
    <property type="entry name" value="AKR"/>
    <property type="match status" value="1"/>
</dbReference>
<keyword evidence="2" id="KW-0521">NADP</keyword>
<organism evidence="5 6">
    <name type="scientific">Weissella soli</name>
    <dbReference type="NCBI Taxonomy" id="155866"/>
    <lineage>
        <taxon>Bacteria</taxon>
        <taxon>Bacillati</taxon>
        <taxon>Bacillota</taxon>
        <taxon>Bacilli</taxon>
        <taxon>Lactobacillales</taxon>
        <taxon>Lactobacillaceae</taxon>
        <taxon>Weissella</taxon>
    </lineage>
</organism>
<dbReference type="PRINTS" id="PR00069">
    <property type="entry name" value="ALDKETRDTASE"/>
</dbReference>
<name>A0A288Q6J1_9LACO</name>
<dbReference type="PANTHER" id="PTHR43827">
    <property type="entry name" value="2,5-DIKETO-D-GLUCONIC ACID REDUCTASE"/>
    <property type="match status" value="1"/>
</dbReference>
<dbReference type="CDD" id="cd19071">
    <property type="entry name" value="AKR_AKR1-5-like"/>
    <property type="match status" value="1"/>
</dbReference>
<dbReference type="InterPro" id="IPR020471">
    <property type="entry name" value="AKR"/>
</dbReference>
<dbReference type="SUPFAM" id="SSF51430">
    <property type="entry name" value="NAD(P)-linked oxidoreductase"/>
    <property type="match status" value="1"/>
</dbReference>